<accession>A0A250FFM2</accession>
<organism evidence="1 2">
    <name type="scientific">Capnocytophaga leadbetteri</name>
    <dbReference type="NCBI Taxonomy" id="327575"/>
    <lineage>
        <taxon>Bacteria</taxon>
        <taxon>Pseudomonadati</taxon>
        <taxon>Bacteroidota</taxon>
        <taxon>Flavobacteriia</taxon>
        <taxon>Flavobacteriales</taxon>
        <taxon>Flavobacteriaceae</taxon>
        <taxon>Capnocytophaga</taxon>
    </lineage>
</organism>
<gene>
    <name evidence="1" type="ORF">CGC53_11075</name>
</gene>
<dbReference type="InterPro" id="IPR016024">
    <property type="entry name" value="ARM-type_fold"/>
</dbReference>
<protein>
    <submittedName>
        <fullName evidence="1">DNA alkylation repair protein</fullName>
    </submittedName>
</protein>
<dbReference type="Proteomes" id="UP000217276">
    <property type="component" value="Chromosome"/>
</dbReference>
<evidence type="ECO:0000313" key="1">
    <source>
        <dbReference type="EMBL" id="ATA82848.1"/>
    </source>
</evidence>
<dbReference type="EMBL" id="CP022384">
    <property type="protein sequence ID" value="ATA82848.1"/>
    <property type="molecule type" value="Genomic_DNA"/>
</dbReference>
<name>A0A250FFM2_9FLAO</name>
<reference evidence="2" key="1">
    <citation type="submission" date="2017-06" db="EMBL/GenBank/DDBJ databases">
        <title>Capnocytophaga spp. assemblies.</title>
        <authorList>
            <person name="Gulvik C.A."/>
        </authorList>
    </citation>
    <scope>NUCLEOTIDE SEQUENCE [LARGE SCALE GENOMIC DNA]</scope>
    <source>
        <strain evidence="2">H6253</strain>
    </source>
</reference>
<dbReference type="InterPro" id="IPR014825">
    <property type="entry name" value="DNA_alkylation"/>
</dbReference>
<dbReference type="CDD" id="cd06561">
    <property type="entry name" value="AlkD_like"/>
    <property type="match status" value="1"/>
</dbReference>
<dbReference type="AlphaFoldDB" id="A0A250FFM2"/>
<dbReference type="Pfam" id="PF08713">
    <property type="entry name" value="DNA_alkylation"/>
    <property type="match status" value="1"/>
</dbReference>
<evidence type="ECO:0000313" key="2">
    <source>
        <dbReference type="Proteomes" id="UP000217276"/>
    </source>
</evidence>
<dbReference type="Gene3D" id="1.25.10.90">
    <property type="match status" value="1"/>
</dbReference>
<proteinExistence type="predicted"/>
<dbReference type="SUPFAM" id="SSF48371">
    <property type="entry name" value="ARM repeat"/>
    <property type="match status" value="1"/>
</dbReference>
<dbReference type="PANTHER" id="PTHR34070">
    <property type="entry name" value="ARMADILLO-TYPE FOLD"/>
    <property type="match status" value="1"/>
</dbReference>
<dbReference type="KEGG" id="clk:CGC53_11075"/>
<dbReference type="RefSeq" id="WP_095914812.1">
    <property type="nucleotide sequence ID" value="NZ_CAUUPF010000006.1"/>
</dbReference>
<dbReference type="PANTHER" id="PTHR34070:SF1">
    <property type="entry name" value="DNA ALKYLATION REPAIR PROTEIN"/>
    <property type="match status" value="1"/>
</dbReference>
<keyword evidence="2" id="KW-1185">Reference proteome</keyword>
<sequence>MITQKLIALADAPYRDFTAGLIPTVDKARIIGVRTPAMRSLAKELLKNESEKAMAFLEELPHYYYEENNLHAFIIAELKDFEQVMKYTERFLPYIDNWATCDTFAPKIFLKYPEETLVYVQKWLASADTYTVRYGIGILLSNYLDAHFSPVHLEWVTAIQSDEYYINMMIAWYLATALAKQYEATLPYLEAKTLAPFVQNKSIQKARESKRITPEIKEYLLTLKVQKS</sequence>